<proteinExistence type="predicted"/>
<dbReference type="AlphaFoldDB" id="A0A5N6Z5K5"/>
<reference evidence="2" key="1">
    <citation type="submission" date="2019-04" db="EMBL/GenBank/DDBJ databases">
        <title>Friends and foes A comparative genomics studyof 23 Aspergillus species from section Flavi.</title>
        <authorList>
            <consortium name="DOE Joint Genome Institute"/>
            <person name="Kjaerbolling I."/>
            <person name="Vesth T."/>
            <person name="Frisvad J.C."/>
            <person name="Nybo J.L."/>
            <person name="Theobald S."/>
            <person name="Kildgaard S."/>
            <person name="Isbrandt T."/>
            <person name="Kuo A."/>
            <person name="Sato A."/>
            <person name="Lyhne E.K."/>
            <person name="Kogle M.E."/>
            <person name="Wiebenga A."/>
            <person name="Kun R.S."/>
            <person name="Lubbers R.J."/>
            <person name="Makela M.R."/>
            <person name="Barry K."/>
            <person name="Chovatia M."/>
            <person name="Clum A."/>
            <person name="Daum C."/>
            <person name="Haridas S."/>
            <person name="He G."/>
            <person name="LaButti K."/>
            <person name="Lipzen A."/>
            <person name="Mondo S."/>
            <person name="Riley R."/>
            <person name="Salamov A."/>
            <person name="Simmons B.A."/>
            <person name="Magnuson J.K."/>
            <person name="Henrissat B."/>
            <person name="Mortensen U.H."/>
            <person name="Larsen T.O."/>
            <person name="Devries R.P."/>
            <person name="Grigoriev I.V."/>
            <person name="Machida M."/>
            <person name="Baker S.E."/>
            <person name="Andersen M.R."/>
        </authorList>
    </citation>
    <scope>NUCLEOTIDE SEQUENCE [LARGE SCALE GENOMIC DNA]</scope>
    <source>
        <strain evidence="2">CBS 553.77</strain>
    </source>
</reference>
<keyword evidence="2" id="KW-1185">Reference proteome</keyword>
<accession>A0A5N6Z5K5</accession>
<name>A0A5N6Z5K5_9EURO</name>
<dbReference type="Proteomes" id="UP000327118">
    <property type="component" value="Unassembled WGS sequence"/>
</dbReference>
<gene>
    <name evidence="1" type="ORF">BDV28DRAFT_149509</name>
</gene>
<evidence type="ECO:0000313" key="2">
    <source>
        <dbReference type="Proteomes" id="UP000327118"/>
    </source>
</evidence>
<dbReference type="EMBL" id="ML739148">
    <property type="protein sequence ID" value="KAE8351959.1"/>
    <property type="molecule type" value="Genomic_DNA"/>
</dbReference>
<sequence>MSDLSHQKPKGFDIIQATYSMLATPAFEWTSSHANLRHRQTTNHRLHPWRRIGNMSPRRLNIPPTLTKNTGSRRVTVHGPVAPVLHTPESVVTDLLSSSTYPSIVSSDASPARWGIVFAAIEHGHLGRMYGRQIEGPPRREPVYPTKMIEQPGMCIPRGGIAVMHGRQDTVIP</sequence>
<organism evidence="1 2">
    <name type="scientific">Aspergillus coremiiformis</name>
    <dbReference type="NCBI Taxonomy" id="138285"/>
    <lineage>
        <taxon>Eukaryota</taxon>
        <taxon>Fungi</taxon>
        <taxon>Dikarya</taxon>
        <taxon>Ascomycota</taxon>
        <taxon>Pezizomycotina</taxon>
        <taxon>Eurotiomycetes</taxon>
        <taxon>Eurotiomycetidae</taxon>
        <taxon>Eurotiales</taxon>
        <taxon>Aspergillaceae</taxon>
        <taxon>Aspergillus</taxon>
        <taxon>Aspergillus subgen. Circumdati</taxon>
    </lineage>
</organism>
<dbReference type="OrthoDB" id="19653at2759"/>
<protein>
    <submittedName>
        <fullName evidence="1">Uncharacterized protein</fullName>
    </submittedName>
</protein>
<evidence type="ECO:0000313" key="1">
    <source>
        <dbReference type="EMBL" id="KAE8351959.1"/>
    </source>
</evidence>